<dbReference type="Pfam" id="PF00809">
    <property type="entry name" value="Pterin_bind"/>
    <property type="match status" value="1"/>
</dbReference>
<comment type="catalytic activity">
    <reaction evidence="1">
        <text>(7,8-dihydropterin-6-yl)methyl diphosphate + 4-aminobenzoate = 7,8-dihydropteroate + diphosphate</text>
        <dbReference type="Rhea" id="RHEA:19949"/>
        <dbReference type="ChEBI" id="CHEBI:17836"/>
        <dbReference type="ChEBI" id="CHEBI:17839"/>
        <dbReference type="ChEBI" id="CHEBI:33019"/>
        <dbReference type="ChEBI" id="CHEBI:72950"/>
        <dbReference type="EC" id="2.5.1.15"/>
    </reaction>
</comment>
<dbReference type="GO" id="GO:0046656">
    <property type="term" value="P:folic acid biosynthetic process"/>
    <property type="evidence" value="ECO:0007669"/>
    <property type="project" value="UniProtKB-KW"/>
</dbReference>
<evidence type="ECO:0000256" key="4">
    <source>
        <dbReference type="ARBA" id="ARBA00004763"/>
    </source>
</evidence>
<dbReference type="InterPro" id="IPR043133">
    <property type="entry name" value="GTP-CH-I_C/QueF"/>
</dbReference>
<feature type="domain" description="Pterin-binding" evidence="16">
    <location>
        <begin position="502"/>
        <end position="807"/>
    </location>
</feature>
<dbReference type="InterPro" id="IPR006390">
    <property type="entry name" value="DHP_synth_dom"/>
</dbReference>
<evidence type="ECO:0000256" key="14">
    <source>
        <dbReference type="ARBA" id="ARBA00022909"/>
    </source>
</evidence>
<dbReference type="PANTHER" id="PTHR20941">
    <property type="entry name" value="FOLATE SYNTHESIS PROTEINS"/>
    <property type="match status" value="1"/>
</dbReference>
<keyword evidence="11" id="KW-0418">Kinase</keyword>
<dbReference type="PROSITE" id="PS00794">
    <property type="entry name" value="HPPK"/>
    <property type="match status" value="1"/>
</dbReference>
<dbReference type="Pfam" id="PF02152">
    <property type="entry name" value="FolB"/>
    <property type="match status" value="2"/>
</dbReference>
<dbReference type="SUPFAM" id="SSF51717">
    <property type="entry name" value="Dihydropteroate synthetase-like"/>
    <property type="match status" value="1"/>
</dbReference>
<sequence>MSPSSQFQGAQDKIRINDLELILPLQSGSQWPADETRMAVLQPVLLTFSIGWDTRKAARDDDLSHSIDYATLTSKLEKKLQRDDPYDTLDDVAGAIVQPKASLFCAKLSIAYTSSLVHGQWRMSTVRHTIHDLICPIVIGVNPHERQARQETSTTITIETNDLEHSALAGRIVVKHIFESIYHSEYLTLEALASYIAKYVLSVVSNGTAPAKVSVSTSKPHALSKAASAEVVIYREASDYQEQEPEDVSNQVDSSPSVIPAATVGSTHTAVLALGTNLGDRFHNIEYAVRLLEIPGEVLHEVHPHEEDGSSMILKVIDTSFLYETEPMYVTDQPKFINGACVVETNLSPLTLLRLVKAIETIVGRIPSIRNGPRALDLDIIFYDTLIYDTRPTRKRQSLDNLEGQLLIPHPRIAERLFVLRPLNDMIPEFVHPALKKSVKTLLQQLDDQPDADKMRKAIPFPLLPLSSEDTSPYPSIPPVPRTGAYWTFTSSPPVPPKDFRTQIMATLNTTPDSFSDGSTHNTLSTGLEYVRSAVSAGASIIDIGGYSTRPGAKFVSVEEEIDRVVPYVKAIRAGETHKDVLISVDTFRPEVAEAAVAAGANCINDVYAFTGKDSFEQGHGEEAKAQADSVMQEMKRIARQYATPVVLMHSRGDAGSHKDYSAYNYAGADNAVIEGIRSELGAKVSKIVRGEGAVRRWSIIIDPGVGFSKTVEGNSQILRNADRVTADQLIGEGETRQHNPLAKFPQLIGVSRKSFLGSILAQNEGGRETAPKERDWATAAGVSCAIQQGAVAVRVHNVEGLRDVVKVADALWRTQ</sequence>
<dbReference type="PANTHER" id="PTHR20941:SF1">
    <property type="entry name" value="FOLIC ACID SYNTHESIS PROTEIN FOL1"/>
    <property type="match status" value="1"/>
</dbReference>
<comment type="similarity">
    <text evidence="7">In the C-terminal section; belongs to the DHPS family.</text>
</comment>
<dbReference type="PROSITE" id="PS50972">
    <property type="entry name" value="PTERIN_BINDING"/>
    <property type="match status" value="1"/>
</dbReference>
<keyword evidence="8" id="KW-0808">Transferase</keyword>
<dbReference type="Gene3D" id="3.30.1130.10">
    <property type="match status" value="2"/>
</dbReference>
<evidence type="ECO:0000256" key="3">
    <source>
        <dbReference type="ARBA" id="ARBA00001946"/>
    </source>
</evidence>
<dbReference type="GO" id="GO:0046654">
    <property type="term" value="P:tetrahydrofolate biosynthetic process"/>
    <property type="evidence" value="ECO:0007669"/>
    <property type="project" value="TreeGrafter"/>
</dbReference>
<dbReference type="InterPro" id="IPR011005">
    <property type="entry name" value="Dihydropteroate_synth-like_sf"/>
</dbReference>
<protein>
    <recommendedName>
        <fullName evidence="16">Pterin-binding domain-containing protein</fullName>
    </recommendedName>
</protein>
<keyword evidence="12" id="KW-0067">ATP-binding</keyword>
<keyword evidence="13" id="KW-0460">Magnesium</keyword>
<dbReference type="Pfam" id="PF01288">
    <property type="entry name" value="HPPK"/>
    <property type="match status" value="1"/>
</dbReference>
<evidence type="ECO:0000256" key="7">
    <source>
        <dbReference type="ARBA" id="ARBA00009951"/>
    </source>
</evidence>
<dbReference type="InterPro" id="IPR000489">
    <property type="entry name" value="Pterin-binding_dom"/>
</dbReference>
<dbReference type="CDD" id="cd00483">
    <property type="entry name" value="HPPK"/>
    <property type="match status" value="1"/>
</dbReference>
<dbReference type="SMART" id="SM00905">
    <property type="entry name" value="FolB"/>
    <property type="match status" value="1"/>
</dbReference>
<dbReference type="Gene3D" id="3.20.20.20">
    <property type="entry name" value="Dihydropteroate synthase-like"/>
    <property type="match status" value="1"/>
</dbReference>
<evidence type="ECO:0000313" key="17">
    <source>
        <dbReference type="EMBL" id="KAJ2922603.1"/>
    </source>
</evidence>
<evidence type="ECO:0000256" key="6">
    <source>
        <dbReference type="ARBA" id="ARBA00009640"/>
    </source>
</evidence>
<dbReference type="GO" id="GO:0005740">
    <property type="term" value="C:mitochondrial envelope"/>
    <property type="evidence" value="ECO:0007669"/>
    <property type="project" value="TreeGrafter"/>
</dbReference>
<dbReference type="InterPro" id="IPR006157">
    <property type="entry name" value="FolB_dom"/>
</dbReference>
<evidence type="ECO:0000256" key="10">
    <source>
        <dbReference type="ARBA" id="ARBA00022741"/>
    </source>
</evidence>
<dbReference type="GO" id="GO:0003848">
    <property type="term" value="F:2-amino-4-hydroxy-6-hydroxymethyldihydropteridine diphosphokinase activity"/>
    <property type="evidence" value="ECO:0007669"/>
    <property type="project" value="UniProtKB-EC"/>
</dbReference>
<name>A0A9W8IZ51_9AGAR</name>
<accession>A0A9W8IZ51</accession>
<proteinExistence type="inferred from homology"/>
<comment type="pathway">
    <text evidence="4">Cofactor biosynthesis; tetrahydrofolate biosynthesis; 7,8-dihydrofolate from 2-amino-4-hydroxy-6-hydroxymethyl-7,8-dihydropteridine diphosphate and 4-aminobenzoate: step 1/2.</text>
</comment>
<keyword evidence="18" id="KW-1185">Reference proteome</keyword>
<dbReference type="GO" id="GO:0046872">
    <property type="term" value="F:metal ion binding"/>
    <property type="evidence" value="ECO:0007669"/>
    <property type="project" value="UniProtKB-KW"/>
</dbReference>
<dbReference type="SUPFAM" id="SSF55083">
    <property type="entry name" value="6-hydroxymethyl-7,8-dihydropterin pyrophosphokinase, HPPK"/>
    <property type="match status" value="1"/>
</dbReference>
<dbReference type="InterPro" id="IPR000550">
    <property type="entry name" value="Hppk"/>
</dbReference>
<evidence type="ECO:0000256" key="9">
    <source>
        <dbReference type="ARBA" id="ARBA00022723"/>
    </source>
</evidence>
<dbReference type="OrthoDB" id="615426at2759"/>
<evidence type="ECO:0000256" key="2">
    <source>
        <dbReference type="ARBA" id="ARBA00000198"/>
    </source>
</evidence>
<dbReference type="Gene3D" id="3.30.70.560">
    <property type="entry name" value="7,8-Dihydro-6-hydroxymethylpterin-pyrophosphokinase HPPK"/>
    <property type="match status" value="1"/>
</dbReference>
<evidence type="ECO:0000256" key="12">
    <source>
        <dbReference type="ARBA" id="ARBA00022840"/>
    </source>
</evidence>
<evidence type="ECO:0000259" key="16">
    <source>
        <dbReference type="PROSITE" id="PS50972"/>
    </source>
</evidence>
<organism evidence="17 18">
    <name type="scientific">Candolleomyces eurysporus</name>
    <dbReference type="NCBI Taxonomy" id="2828524"/>
    <lineage>
        <taxon>Eukaryota</taxon>
        <taxon>Fungi</taxon>
        <taxon>Dikarya</taxon>
        <taxon>Basidiomycota</taxon>
        <taxon>Agaricomycotina</taxon>
        <taxon>Agaricomycetes</taxon>
        <taxon>Agaricomycetidae</taxon>
        <taxon>Agaricales</taxon>
        <taxon>Agaricineae</taxon>
        <taxon>Psathyrellaceae</taxon>
        <taxon>Candolleomyces</taxon>
    </lineage>
</organism>
<reference evidence="17" key="1">
    <citation type="submission" date="2022-06" db="EMBL/GenBank/DDBJ databases">
        <title>Genome Sequence of Candolleomyces eurysporus.</title>
        <authorList>
            <person name="Buettner E."/>
        </authorList>
    </citation>
    <scope>NUCLEOTIDE SEQUENCE</scope>
    <source>
        <strain evidence="17">VTCC 930004</strain>
    </source>
</reference>
<dbReference type="NCBIfam" id="TIGR01496">
    <property type="entry name" value="DHPS"/>
    <property type="match status" value="1"/>
</dbReference>
<evidence type="ECO:0000256" key="13">
    <source>
        <dbReference type="ARBA" id="ARBA00022842"/>
    </source>
</evidence>
<keyword evidence="10" id="KW-0547">Nucleotide-binding</keyword>
<dbReference type="GO" id="GO:0004156">
    <property type="term" value="F:dihydropteroate synthase activity"/>
    <property type="evidence" value="ECO:0007669"/>
    <property type="project" value="UniProtKB-EC"/>
</dbReference>
<dbReference type="InterPro" id="IPR035907">
    <property type="entry name" value="Hppk_sf"/>
</dbReference>
<comment type="catalytic activity">
    <reaction evidence="2">
        <text>6-hydroxymethyl-7,8-dihydropterin + ATP = (7,8-dihydropterin-6-yl)methyl diphosphate + AMP + H(+)</text>
        <dbReference type="Rhea" id="RHEA:11412"/>
        <dbReference type="ChEBI" id="CHEBI:15378"/>
        <dbReference type="ChEBI" id="CHEBI:30616"/>
        <dbReference type="ChEBI" id="CHEBI:44841"/>
        <dbReference type="ChEBI" id="CHEBI:72950"/>
        <dbReference type="ChEBI" id="CHEBI:456215"/>
        <dbReference type="EC" id="2.7.6.3"/>
    </reaction>
</comment>
<evidence type="ECO:0000256" key="11">
    <source>
        <dbReference type="ARBA" id="ARBA00022777"/>
    </source>
</evidence>
<dbReference type="InterPro" id="IPR045031">
    <property type="entry name" value="DHP_synth-like"/>
</dbReference>
<comment type="pathway">
    <text evidence="5">Cofactor biosynthesis; tetrahydrofolate biosynthesis; 2-amino-4-hydroxy-6-hydroxymethyl-7,8-dihydropteridine diphosphate from 7,8-dihydroneopterin triphosphate: step 4/4.</text>
</comment>
<comment type="cofactor">
    <cofactor evidence="3">
        <name>Mg(2+)</name>
        <dbReference type="ChEBI" id="CHEBI:18420"/>
    </cofactor>
</comment>
<evidence type="ECO:0000256" key="8">
    <source>
        <dbReference type="ARBA" id="ARBA00022679"/>
    </source>
</evidence>
<keyword evidence="9" id="KW-0479">Metal-binding</keyword>
<comment type="similarity">
    <text evidence="6">In the N-terminal section; belongs to the DHNA family.</text>
</comment>
<keyword evidence="14" id="KW-0289">Folate biosynthesis</keyword>
<dbReference type="GO" id="GO:0004150">
    <property type="term" value="F:dihydroneopterin aldolase activity"/>
    <property type="evidence" value="ECO:0007669"/>
    <property type="project" value="InterPro"/>
</dbReference>
<gene>
    <name evidence="17" type="ORF">H1R20_g14505</name>
</gene>
<dbReference type="EMBL" id="JANBPK010001483">
    <property type="protein sequence ID" value="KAJ2922603.1"/>
    <property type="molecule type" value="Genomic_DNA"/>
</dbReference>
<dbReference type="PROSITE" id="PS00793">
    <property type="entry name" value="DHPS_2"/>
    <property type="match status" value="1"/>
</dbReference>
<comment type="caution">
    <text evidence="17">The sequence shown here is derived from an EMBL/GenBank/DDBJ whole genome shotgun (WGS) entry which is preliminary data.</text>
</comment>
<feature type="non-terminal residue" evidence="17">
    <location>
        <position position="1"/>
    </location>
</feature>
<dbReference type="GO" id="GO:0016301">
    <property type="term" value="F:kinase activity"/>
    <property type="evidence" value="ECO:0007669"/>
    <property type="project" value="UniProtKB-KW"/>
</dbReference>
<evidence type="ECO:0000256" key="15">
    <source>
        <dbReference type="ARBA" id="ARBA00023268"/>
    </source>
</evidence>
<evidence type="ECO:0000313" key="18">
    <source>
        <dbReference type="Proteomes" id="UP001140091"/>
    </source>
</evidence>
<evidence type="ECO:0000256" key="1">
    <source>
        <dbReference type="ARBA" id="ARBA00000012"/>
    </source>
</evidence>
<keyword evidence="15" id="KW-0511">Multifunctional enzyme</keyword>
<dbReference type="GO" id="GO:0005524">
    <property type="term" value="F:ATP binding"/>
    <property type="evidence" value="ECO:0007669"/>
    <property type="project" value="UniProtKB-KW"/>
</dbReference>
<evidence type="ECO:0000256" key="5">
    <source>
        <dbReference type="ARBA" id="ARBA00005051"/>
    </source>
</evidence>
<dbReference type="NCBIfam" id="TIGR01498">
    <property type="entry name" value="folK"/>
    <property type="match status" value="1"/>
</dbReference>
<dbReference type="Proteomes" id="UP001140091">
    <property type="component" value="Unassembled WGS sequence"/>
</dbReference>
<dbReference type="SUPFAM" id="SSF55620">
    <property type="entry name" value="Tetrahydrobiopterin biosynthesis enzymes-like"/>
    <property type="match status" value="2"/>
</dbReference>
<dbReference type="AlphaFoldDB" id="A0A9W8IZ51"/>